<dbReference type="Gene3D" id="2.60.40.1120">
    <property type="entry name" value="Carboxypeptidase-like, regulatory domain"/>
    <property type="match status" value="1"/>
</dbReference>
<dbReference type="SUPFAM" id="SSF56935">
    <property type="entry name" value="Porins"/>
    <property type="match status" value="1"/>
</dbReference>
<dbReference type="InterPro" id="IPR023997">
    <property type="entry name" value="TonB-dep_OMP_SusC/RagA_CS"/>
</dbReference>
<evidence type="ECO:0000313" key="10">
    <source>
        <dbReference type="Proteomes" id="UP000286063"/>
    </source>
</evidence>
<comment type="subcellular location">
    <subcellularLocation>
        <location evidence="1 7">Cell outer membrane</location>
        <topology evidence="1 7">Multi-pass membrane protein</topology>
    </subcellularLocation>
</comment>
<dbReference type="Pfam" id="PF13715">
    <property type="entry name" value="CarbopepD_reg_2"/>
    <property type="match status" value="1"/>
</dbReference>
<dbReference type="OrthoDB" id="1109192at2"/>
<keyword evidence="3 7" id="KW-1134">Transmembrane beta strand</keyword>
<gene>
    <name evidence="9" type="ORF">DXA50_03965</name>
</gene>
<dbReference type="RefSeq" id="WP_117721062.1">
    <property type="nucleotide sequence ID" value="NZ_CAJKXH010000002.1"/>
</dbReference>
<comment type="similarity">
    <text evidence="7">Belongs to the TonB-dependent receptor family.</text>
</comment>
<feature type="domain" description="TonB-dependent receptor plug" evidence="8">
    <location>
        <begin position="136"/>
        <end position="244"/>
    </location>
</feature>
<keyword evidence="2 7" id="KW-0813">Transport</keyword>
<dbReference type="InterPro" id="IPR037066">
    <property type="entry name" value="Plug_dom_sf"/>
</dbReference>
<comment type="caution">
    <text evidence="9">The sequence shown here is derived from an EMBL/GenBank/DDBJ whole genome shotgun (WGS) entry which is preliminary data.</text>
</comment>
<dbReference type="GO" id="GO:0009279">
    <property type="term" value="C:cell outer membrane"/>
    <property type="evidence" value="ECO:0007669"/>
    <property type="project" value="UniProtKB-SubCell"/>
</dbReference>
<dbReference type="NCBIfam" id="TIGR04056">
    <property type="entry name" value="OMP_RagA_SusC"/>
    <property type="match status" value="1"/>
</dbReference>
<dbReference type="InterPro" id="IPR039426">
    <property type="entry name" value="TonB-dep_rcpt-like"/>
</dbReference>
<keyword evidence="4 7" id="KW-0812">Transmembrane</keyword>
<evidence type="ECO:0000256" key="7">
    <source>
        <dbReference type="PROSITE-ProRule" id="PRU01360"/>
    </source>
</evidence>
<dbReference type="InterPro" id="IPR008969">
    <property type="entry name" value="CarboxyPept-like_regulatory"/>
</dbReference>
<name>A0A413IRB4_9BACT</name>
<evidence type="ECO:0000313" key="9">
    <source>
        <dbReference type="EMBL" id="RGY20031.1"/>
    </source>
</evidence>
<organism evidence="9 10">
    <name type="scientific">Butyricimonas virosa</name>
    <dbReference type="NCBI Taxonomy" id="544645"/>
    <lineage>
        <taxon>Bacteria</taxon>
        <taxon>Pseudomonadati</taxon>
        <taxon>Bacteroidota</taxon>
        <taxon>Bacteroidia</taxon>
        <taxon>Bacteroidales</taxon>
        <taxon>Odoribacteraceae</taxon>
        <taxon>Butyricimonas</taxon>
    </lineage>
</organism>
<dbReference type="InterPro" id="IPR036942">
    <property type="entry name" value="Beta-barrel_TonB_sf"/>
</dbReference>
<evidence type="ECO:0000256" key="1">
    <source>
        <dbReference type="ARBA" id="ARBA00004571"/>
    </source>
</evidence>
<dbReference type="Proteomes" id="UP000286063">
    <property type="component" value="Unassembled WGS sequence"/>
</dbReference>
<dbReference type="InterPro" id="IPR023996">
    <property type="entry name" value="TonB-dep_OMP_SusC/RagA"/>
</dbReference>
<dbReference type="NCBIfam" id="TIGR04057">
    <property type="entry name" value="SusC_RagA_signa"/>
    <property type="match status" value="1"/>
</dbReference>
<evidence type="ECO:0000256" key="4">
    <source>
        <dbReference type="ARBA" id="ARBA00022692"/>
    </source>
</evidence>
<dbReference type="Gene3D" id="2.40.170.20">
    <property type="entry name" value="TonB-dependent receptor, beta-barrel domain"/>
    <property type="match status" value="1"/>
</dbReference>
<accession>A0A413IRB4</accession>
<keyword evidence="9" id="KW-0675">Receptor</keyword>
<proteinExistence type="inferred from homology"/>
<evidence type="ECO:0000256" key="5">
    <source>
        <dbReference type="ARBA" id="ARBA00023136"/>
    </source>
</evidence>
<dbReference type="SUPFAM" id="SSF49464">
    <property type="entry name" value="Carboxypeptidase regulatory domain-like"/>
    <property type="match status" value="1"/>
</dbReference>
<dbReference type="PROSITE" id="PS52016">
    <property type="entry name" value="TONB_DEPENDENT_REC_3"/>
    <property type="match status" value="1"/>
</dbReference>
<sequence length="1036" mass="115218">MKNLDLFQKGVIKFGMILLLGGLCMMGTISRSVAGEVDSTRVTKWKIFGRVIDEQGEPIIGAAILEQGTTNGCVTDTLGNYKLTVKAGAVLRVSFVGYVTREIVLKKEGMRNVRLRVDNEELEEVVVVGYGSVARKNFTGSVSVINTAESPLALLPNTNSMDVLRGTVTGITVSQQQGAGQAPSLQVRGQKSIGGSTSNPLIVMDGVIFMGSLRDIDPNIIESMSVLKDATSLAAYGSQAANGVVMITTKQGKLGKPVLNFNASWTLSEMANRPEVLSPENYIKKINATQHLAEDADPSAWMSGFELENYKNGKTTDWLDYVSRVGLMQSYSASVSGATEKLNYFLSASHVDQEGVIIGDDYKREALSLRLQSDVASWLQVGTQMGYTFNDYSGPTTYNLVQALRLTPYGRVTRPNGELEKYPRELGGGLTNPLWLVNSGTVDDHDTYATTLIKGHVLVRCPWLEGLTYRVNAAYSWENVERDYFEHEGYFVAEGTSEDRYSASALSGFLSKANGYSARTKNTYWVMDHIVNFNRQFGKHFIDATYVYTRDSKRYDYRKMTGSDFSDQGNTVLGADGLVYAKTQKITNIDKTKHNNIGYLGRISYNYNDTYHLSVSVRRDGSSVFGKNSKWGVFPAVGVAWTVSNERFMKRVSFIDYLKLKGSWGKNGNQSLDPYMTLSRIKLGQQGGISYPFGNESTISWGQRYDKLGNADLGWETTEAFNYGFDLGLLGSRIYLEFDGYFSKTTDQIFDRLLPVMNNGLTSMKATMGQIDNWGIEATLTTQNVRTKDWNWSTAVTFYLNRNKLKDLYGDGKDDISNSLFIGKSLGAIYGYKSIGIVQEEDIEYIEANNAAPGDVKFANLDGSEDGKITADDRTILGYNKENFRMSLSSTLKYKNLELYFLFAGVFGGNGYGLSQNTYAYQTATGTVWDNNLNHGWWTPENRSNKYPRVDYADSRFTPLQSYGFVRLQDLSLSYTFHQDWLSRLQIAGLKVFFAAKNVFTITNWVGGDPEIKQTLGGSYGYPLAAMYSFGVNLTF</sequence>
<protein>
    <submittedName>
        <fullName evidence="9">TonB-dependent receptor</fullName>
    </submittedName>
</protein>
<dbReference type="Pfam" id="PF07715">
    <property type="entry name" value="Plug"/>
    <property type="match status" value="1"/>
</dbReference>
<reference evidence="9 10" key="1">
    <citation type="submission" date="2018-08" db="EMBL/GenBank/DDBJ databases">
        <title>A genome reference for cultivated species of the human gut microbiota.</title>
        <authorList>
            <person name="Zou Y."/>
            <person name="Xue W."/>
            <person name="Luo G."/>
        </authorList>
    </citation>
    <scope>NUCLEOTIDE SEQUENCE [LARGE SCALE GENOMIC DNA]</scope>
    <source>
        <strain evidence="9 10">OF02-7</strain>
    </source>
</reference>
<dbReference type="EMBL" id="QSCR01000004">
    <property type="protein sequence ID" value="RGY20031.1"/>
    <property type="molecule type" value="Genomic_DNA"/>
</dbReference>
<evidence type="ECO:0000256" key="2">
    <source>
        <dbReference type="ARBA" id="ARBA00022448"/>
    </source>
</evidence>
<evidence type="ECO:0000259" key="8">
    <source>
        <dbReference type="Pfam" id="PF07715"/>
    </source>
</evidence>
<keyword evidence="5 7" id="KW-0472">Membrane</keyword>
<keyword evidence="6 7" id="KW-0998">Cell outer membrane</keyword>
<evidence type="ECO:0000256" key="6">
    <source>
        <dbReference type="ARBA" id="ARBA00023237"/>
    </source>
</evidence>
<dbReference type="Gene3D" id="2.170.130.10">
    <property type="entry name" value="TonB-dependent receptor, plug domain"/>
    <property type="match status" value="1"/>
</dbReference>
<evidence type="ECO:0000256" key="3">
    <source>
        <dbReference type="ARBA" id="ARBA00022452"/>
    </source>
</evidence>
<dbReference type="InterPro" id="IPR012910">
    <property type="entry name" value="Plug_dom"/>
</dbReference>
<dbReference type="AlphaFoldDB" id="A0A413IRB4"/>